<feature type="transmembrane region" description="Helical" evidence="1">
    <location>
        <begin position="93"/>
        <end position="113"/>
    </location>
</feature>
<dbReference type="RefSeq" id="WP_057273640.1">
    <property type="nucleotide sequence ID" value="NZ_JACJHT010000001.1"/>
</dbReference>
<protein>
    <submittedName>
        <fullName evidence="2">Uncharacterized protein</fullName>
    </submittedName>
</protein>
<evidence type="ECO:0000313" key="3">
    <source>
        <dbReference type="Proteomes" id="UP000543174"/>
    </source>
</evidence>
<gene>
    <name evidence="2" type="ORF">HNP21_000287</name>
</gene>
<dbReference type="EMBL" id="JACJHT010000001">
    <property type="protein sequence ID" value="MBA9037198.1"/>
    <property type="molecule type" value="Genomic_DNA"/>
</dbReference>
<accession>A0A7W3N6B9</accession>
<comment type="caution">
    <text evidence="2">The sequence shown here is derived from an EMBL/GenBank/DDBJ whole genome shotgun (WGS) entry which is preliminary data.</text>
</comment>
<proteinExistence type="predicted"/>
<sequence>MQKGRRNPAFLFLYNFKVVCIFWRNAANYLLFLKETCLTRKKEEKGRKRRCFNLEIFITLAAGVGFLFSFYLFYIHPVISKRKGKPLSESQSYILRGVAVVALLASFILGSYFL</sequence>
<name>A0A7W3N6B9_PRIAR</name>
<feature type="transmembrane region" description="Helical" evidence="1">
    <location>
        <begin position="54"/>
        <end position="73"/>
    </location>
</feature>
<keyword evidence="3" id="KW-1185">Reference proteome</keyword>
<keyword evidence="1" id="KW-0812">Transmembrane</keyword>
<organism evidence="2 3">
    <name type="scientific">Priestia aryabhattai</name>
    <name type="common">Bacillus aryabhattai</name>
    <dbReference type="NCBI Taxonomy" id="412384"/>
    <lineage>
        <taxon>Bacteria</taxon>
        <taxon>Bacillati</taxon>
        <taxon>Bacillota</taxon>
        <taxon>Bacilli</taxon>
        <taxon>Bacillales</taxon>
        <taxon>Bacillaceae</taxon>
        <taxon>Priestia</taxon>
    </lineage>
</organism>
<reference evidence="2" key="1">
    <citation type="submission" date="2020-08" db="EMBL/GenBank/DDBJ databases">
        <title>Functional genomics of gut bacteria from endangered species of beetles.</title>
        <authorList>
            <person name="Carlos-Shanley C."/>
        </authorList>
    </citation>
    <scope>NUCLEOTIDE SEQUENCE [LARGE SCALE GENOMIC DNA]</scope>
    <source>
        <strain evidence="2">S00060</strain>
    </source>
</reference>
<evidence type="ECO:0000313" key="2">
    <source>
        <dbReference type="EMBL" id="MBA9037198.1"/>
    </source>
</evidence>
<dbReference type="AlphaFoldDB" id="A0A7W3N6B9"/>
<dbReference type="Proteomes" id="UP000543174">
    <property type="component" value="Unassembled WGS sequence"/>
</dbReference>
<feature type="transmembrane region" description="Helical" evidence="1">
    <location>
        <begin position="12"/>
        <end position="33"/>
    </location>
</feature>
<keyword evidence="1" id="KW-0472">Membrane</keyword>
<evidence type="ECO:0000256" key="1">
    <source>
        <dbReference type="SAM" id="Phobius"/>
    </source>
</evidence>
<keyword evidence="1" id="KW-1133">Transmembrane helix</keyword>